<dbReference type="WBParaSite" id="SRDH1_37490.3">
    <property type="protein sequence ID" value="SRDH1_37490.3"/>
    <property type="gene ID" value="SRDH1_37490"/>
</dbReference>
<sequence>MVLQDEDYVNFRPGGTHVKKTIEPEHAEKDQQENKKYGKWSTVRKLVTGASQHINTSQMLRLSSIFSVLAQHHKSVITAGDILLVMRALGDALTEAELQDLIFELDVDRDGKLDFSELCAFVVERIYKKKLDHDFEELFQLLDQDVLTETSYGTVFNTSGCTLKESEYGYLIMLSDISRNNLNFVCAESRFFLIKGKMMFISNYVNR</sequence>
<evidence type="ECO:0000256" key="3">
    <source>
        <dbReference type="SAM" id="MobiDB-lite"/>
    </source>
</evidence>
<dbReference type="PANTHER" id="PTHR23048">
    <property type="entry name" value="MYOSIN LIGHT CHAIN 1, 3"/>
    <property type="match status" value="1"/>
</dbReference>
<dbReference type="AlphaFoldDB" id="A0AA85F626"/>
<organism evidence="5 7">
    <name type="scientific">Schistosoma rodhaini</name>
    <dbReference type="NCBI Taxonomy" id="6188"/>
    <lineage>
        <taxon>Eukaryota</taxon>
        <taxon>Metazoa</taxon>
        <taxon>Spiralia</taxon>
        <taxon>Lophotrochozoa</taxon>
        <taxon>Platyhelminthes</taxon>
        <taxon>Trematoda</taxon>
        <taxon>Digenea</taxon>
        <taxon>Strigeidida</taxon>
        <taxon>Schistosomatoidea</taxon>
        <taxon>Schistosomatidae</taxon>
        <taxon>Schistosoma</taxon>
    </lineage>
</organism>
<dbReference type="Pfam" id="PF13833">
    <property type="entry name" value="EF-hand_8"/>
    <property type="match status" value="1"/>
</dbReference>
<dbReference type="PANTHER" id="PTHR23048:SF0">
    <property type="entry name" value="CALMODULIN LIKE 3"/>
    <property type="match status" value="1"/>
</dbReference>
<dbReference type="CDD" id="cd00051">
    <property type="entry name" value="EFh"/>
    <property type="match status" value="1"/>
</dbReference>
<dbReference type="Proteomes" id="UP000050792">
    <property type="component" value="Unassembled WGS sequence"/>
</dbReference>
<dbReference type="InterPro" id="IPR050230">
    <property type="entry name" value="CALM/Myosin/TropC-like"/>
</dbReference>
<evidence type="ECO:0000313" key="5">
    <source>
        <dbReference type="Proteomes" id="UP000050792"/>
    </source>
</evidence>
<dbReference type="SMART" id="SM00054">
    <property type="entry name" value="EFh"/>
    <property type="match status" value="1"/>
</dbReference>
<keyword evidence="1" id="KW-0677">Repeat</keyword>
<dbReference type="GO" id="GO:0005509">
    <property type="term" value="F:calcium ion binding"/>
    <property type="evidence" value="ECO:0007669"/>
    <property type="project" value="InterPro"/>
</dbReference>
<evidence type="ECO:0000256" key="1">
    <source>
        <dbReference type="ARBA" id="ARBA00022737"/>
    </source>
</evidence>
<reference evidence="5" key="1">
    <citation type="submission" date="2022-06" db="EMBL/GenBank/DDBJ databases">
        <authorList>
            <person name="Berger JAMES D."/>
            <person name="Berger JAMES D."/>
        </authorList>
    </citation>
    <scope>NUCLEOTIDE SEQUENCE [LARGE SCALE GENOMIC DNA]</scope>
</reference>
<dbReference type="PROSITE" id="PS50222">
    <property type="entry name" value="EF_HAND_2"/>
    <property type="match status" value="1"/>
</dbReference>
<name>A0AA85F626_9TREM</name>
<proteinExistence type="predicted"/>
<dbReference type="GO" id="GO:0016460">
    <property type="term" value="C:myosin II complex"/>
    <property type="evidence" value="ECO:0007669"/>
    <property type="project" value="TreeGrafter"/>
</dbReference>
<dbReference type="InterPro" id="IPR018247">
    <property type="entry name" value="EF_Hand_1_Ca_BS"/>
</dbReference>
<dbReference type="InterPro" id="IPR011992">
    <property type="entry name" value="EF-hand-dom_pair"/>
</dbReference>
<reference evidence="6 7" key="2">
    <citation type="submission" date="2023-11" db="UniProtKB">
        <authorList>
            <consortium name="WormBaseParasite"/>
        </authorList>
    </citation>
    <scope>IDENTIFICATION</scope>
</reference>
<dbReference type="PROSITE" id="PS00018">
    <property type="entry name" value="EF_HAND_1"/>
    <property type="match status" value="1"/>
</dbReference>
<feature type="region of interest" description="Disordered" evidence="3">
    <location>
        <begin position="14"/>
        <end position="36"/>
    </location>
</feature>
<keyword evidence="5" id="KW-1185">Reference proteome</keyword>
<protein>
    <recommendedName>
        <fullName evidence="4">EF-hand domain-containing protein</fullName>
    </recommendedName>
</protein>
<dbReference type="WBParaSite" id="SRDH1_37490.4">
    <property type="protein sequence ID" value="SRDH1_37490.4"/>
    <property type="gene ID" value="SRDH1_37490"/>
</dbReference>
<accession>A0AA85F626</accession>
<dbReference type="FunFam" id="1.10.238.10:FF:000178">
    <property type="entry name" value="Calmodulin-2 A"/>
    <property type="match status" value="1"/>
</dbReference>
<feature type="domain" description="EF-hand" evidence="4">
    <location>
        <begin position="93"/>
        <end position="128"/>
    </location>
</feature>
<keyword evidence="2" id="KW-0106">Calcium</keyword>
<evidence type="ECO:0000256" key="2">
    <source>
        <dbReference type="ARBA" id="ARBA00022837"/>
    </source>
</evidence>
<evidence type="ECO:0000313" key="7">
    <source>
        <dbReference type="WBParaSite" id="SRDH1_37490.4"/>
    </source>
</evidence>
<dbReference type="InterPro" id="IPR002048">
    <property type="entry name" value="EF_hand_dom"/>
</dbReference>
<evidence type="ECO:0000259" key="4">
    <source>
        <dbReference type="PROSITE" id="PS50222"/>
    </source>
</evidence>
<feature type="compositionally biased region" description="Basic and acidic residues" evidence="3">
    <location>
        <begin position="20"/>
        <end position="36"/>
    </location>
</feature>
<dbReference type="SUPFAM" id="SSF47473">
    <property type="entry name" value="EF-hand"/>
    <property type="match status" value="1"/>
</dbReference>
<dbReference type="Gene3D" id="1.10.238.10">
    <property type="entry name" value="EF-hand"/>
    <property type="match status" value="1"/>
</dbReference>
<evidence type="ECO:0000313" key="6">
    <source>
        <dbReference type="WBParaSite" id="SRDH1_37490.3"/>
    </source>
</evidence>